<reference evidence="5 6" key="1">
    <citation type="submission" date="2019-12" db="EMBL/GenBank/DDBJ databases">
        <title>Genomic-based taxomic classification of the family Erythrobacteraceae.</title>
        <authorList>
            <person name="Xu L."/>
        </authorList>
    </citation>
    <scope>NUCLEOTIDE SEQUENCE [LARGE SCALE GENOMIC DNA]</scope>
    <source>
        <strain evidence="5 6">DSM 17792</strain>
    </source>
</reference>
<evidence type="ECO:0000259" key="4">
    <source>
        <dbReference type="PROSITE" id="PS51063"/>
    </source>
</evidence>
<dbReference type="SUPFAM" id="SSF51206">
    <property type="entry name" value="cAMP-binding domain-like"/>
    <property type="match status" value="1"/>
</dbReference>
<accession>A0A844XQ28</accession>
<dbReference type="GO" id="GO:0003677">
    <property type="term" value="F:DNA binding"/>
    <property type="evidence" value="ECO:0007669"/>
    <property type="project" value="UniProtKB-KW"/>
</dbReference>
<dbReference type="AlphaFoldDB" id="A0A844XQ28"/>
<protein>
    <submittedName>
        <fullName evidence="5">Helix-turn-helix domain-containing protein</fullName>
    </submittedName>
</protein>
<dbReference type="Pfam" id="PF13545">
    <property type="entry name" value="HTH_Crp_2"/>
    <property type="match status" value="1"/>
</dbReference>
<dbReference type="SMART" id="SM00419">
    <property type="entry name" value="HTH_CRP"/>
    <property type="match status" value="1"/>
</dbReference>
<keyword evidence="1" id="KW-0805">Transcription regulation</keyword>
<sequence length="249" mass="27416">MNEISKPPSGCVHDNQGSFLMPASSALRKFATSFSDEPRGPLSAEVQQLGEFLHVPVGETAKFHSSEKPLIVFVASGAVKLTAQVGLDREQIITFGFRDEMIVLSPNSRVPYELQALTACKIVGCPLAELAKTLTKNEYCAERLVAQLLSALEGSRERLVLLGRMTAQERVASFLLDLTERIATTRNGIAMLDLPMSRREIADSLGLTIETVSRQLSHLRERGILQTNGRSELVILDLDQIRRLASRSK</sequence>
<keyword evidence="3" id="KW-0804">Transcription</keyword>
<proteinExistence type="predicted"/>
<organism evidence="5 6">
    <name type="scientific">Qipengyuania vulgaris</name>
    <dbReference type="NCBI Taxonomy" id="291985"/>
    <lineage>
        <taxon>Bacteria</taxon>
        <taxon>Pseudomonadati</taxon>
        <taxon>Pseudomonadota</taxon>
        <taxon>Alphaproteobacteria</taxon>
        <taxon>Sphingomonadales</taxon>
        <taxon>Erythrobacteraceae</taxon>
        <taxon>Qipengyuania</taxon>
    </lineage>
</organism>
<dbReference type="OrthoDB" id="667966at2"/>
<dbReference type="InterPro" id="IPR018335">
    <property type="entry name" value="Tscrpt_reg_HTH_Crp-type_CS"/>
</dbReference>
<evidence type="ECO:0000256" key="1">
    <source>
        <dbReference type="ARBA" id="ARBA00023015"/>
    </source>
</evidence>
<dbReference type="EMBL" id="WTYC01000002">
    <property type="protein sequence ID" value="MXO47524.1"/>
    <property type="molecule type" value="Genomic_DNA"/>
</dbReference>
<dbReference type="RefSeq" id="WP_160727089.1">
    <property type="nucleotide sequence ID" value="NZ_WTYC01000002.1"/>
</dbReference>
<evidence type="ECO:0000313" key="6">
    <source>
        <dbReference type="Proteomes" id="UP000448199"/>
    </source>
</evidence>
<keyword evidence="2" id="KW-0238">DNA-binding</keyword>
<feature type="domain" description="HTH crp-type" evidence="4">
    <location>
        <begin position="165"/>
        <end position="239"/>
    </location>
</feature>
<dbReference type="InterPro" id="IPR018490">
    <property type="entry name" value="cNMP-bd_dom_sf"/>
</dbReference>
<dbReference type="GO" id="GO:0003700">
    <property type="term" value="F:DNA-binding transcription factor activity"/>
    <property type="evidence" value="ECO:0007669"/>
    <property type="project" value="InterPro"/>
</dbReference>
<dbReference type="InterPro" id="IPR036390">
    <property type="entry name" value="WH_DNA-bd_sf"/>
</dbReference>
<dbReference type="Proteomes" id="UP000448199">
    <property type="component" value="Unassembled WGS sequence"/>
</dbReference>
<dbReference type="CDD" id="cd00092">
    <property type="entry name" value="HTH_CRP"/>
    <property type="match status" value="1"/>
</dbReference>
<keyword evidence="6" id="KW-1185">Reference proteome</keyword>
<gene>
    <name evidence="5" type="ORF">GRI69_04540</name>
</gene>
<evidence type="ECO:0000256" key="2">
    <source>
        <dbReference type="ARBA" id="ARBA00023125"/>
    </source>
</evidence>
<dbReference type="Gene3D" id="1.10.10.10">
    <property type="entry name" value="Winged helix-like DNA-binding domain superfamily/Winged helix DNA-binding domain"/>
    <property type="match status" value="1"/>
</dbReference>
<comment type="caution">
    <text evidence="5">The sequence shown here is derived from an EMBL/GenBank/DDBJ whole genome shotgun (WGS) entry which is preliminary data.</text>
</comment>
<evidence type="ECO:0000313" key="5">
    <source>
        <dbReference type="EMBL" id="MXO47524.1"/>
    </source>
</evidence>
<dbReference type="PRINTS" id="PR00034">
    <property type="entry name" value="HTHCRP"/>
</dbReference>
<dbReference type="Gene3D" id="2.60.120.10">
    <property type="entry name" value="Jelly Rolls"/>
    <property type="match status" value="1"/>
</dbReference>
<dbReference type="InterPro" id="IPR012318">
    <property type="entry name" value="HTH_CRP"/>
</dbReference>
<dbReference type="PROSITE" id="PS00042">
    <property type="entry name" value="HTH_CRP_1"/>
    <property type="match status" value="1"/>
</dbReference>
<dbReference type="FunFam" id="1.10.10.10:FF:000028">
    <property type="entry name" value="Fumarate/nitrate reduction transcriptional regulator Fnr"/>
    <property type="match status" value="1"/>
</dbReference>
<dbReference type="InterPro" id="IPR036388">
    <property type="entry name" value="WH-like_DNA-bd_sf"/>
</dbReference>
<dbReference type="InterPro" id="IPR014710">
    <property type="entry name" value="RmlC-like_jellyroll"/>
</dbReference>
<dbReference type="SUPFAM" id="SSF46785">
    <property type="entry name" value="Winged helix' DNA-binding domain"/>
    <property type="match status" value="1"/>
</dbReference>
<evidence type="ECO:0000256" key="3">
    <source>
        <dbReference type="ARBA" id="ARBA00023163"/>
    </source>
</evidence>
<dbReference type="PROSITE" id="PS51063">
    <property type="entry name" value="HTH_CRP_2"/>
    <property type="match status" value="1"/>
</dbReference>
<name>A0A844XQ28_9SPHN</name>